<dbReference type="InterPro" id="IPR052016">
    <property type="entry name" value="Bact_Sigma-Reg"/>
</dbReference>
<dbReference type="InterPro" id="IPR036457">
    <property type="entry name" value="PPM-type-like_dom_sf"/>
</dbReference>
<keyword evidence="2" id="KW-0472">Membrane</keyword>
<reference evidence="4 5" key="1">
    <citation type="submission" date="2020-08" db="EMBL/GenBank/DDBJ databases">
        <title>Genomic Encyclopedia of Type Strains, Phase III (KMG-III): the genomes of soil and plant-associated and newly described type strains.</title>
        <authorList>
            <person name="Whitman W."/>
        </authorList>
    </citation>
    <scope>NUCLEOTIDE SEQUENCE [LARGE SCALE GENOMIC DNA]</scope>
    <source>
        <strain evidence="4 5">CECT 8305</strain>
    </source>
</reference>
<feature type="domain" description="PPM-type phosphatase" evidence="3">
    <location>
        <begin position="151"/>
        <end position="412"/>
    </location>
</feature>
<keyword evidence="5" id="KW-1185">Reference proteome</keyword>
<sequence>MVETKAVGAVRTAASRGWRALSPLLPGLWVLGVLSWELGVPSGTHLEPLLAAAPVFALAVGGRRSRVLLSGLYALCALVPMAAFGPPTTPTTQNAPLGSCAAIVVVIAACWLVTRRRQRLVRELDRTRLVAIAAQQTLLRPLPLRMGHFALAGGQLSASRGAVVGGDLYEALATPYGVRIVIGDVRGHGLAAIDTVAAVLGSFREAAHDEPELADVLRRLERTLQRHLRERTMAEHSAFGGGSPEHPTVEEFVTVLLLEVGPAGEVMALNCGHPWPFLLVGQGLGHPVGVVRPGPHQPGRRAFAHRPGCPRVQQLAPGDSMLPLGIFPLPDHPAPTRCVHLLPGDALVLYTDGAEDARNAAGDFFPLARALAEAVHGGPVHPAAVIARVQSALLRHTGGRLGDDAALLMLRNDRCRAASRLTVPVSAVSDAQLS</sequence>
<accession>A0A7W9QEP2</accession>
<evidence type="ECO:0000256" key="1">
    <source>
        <dbReference type="ARBA" id="ARBA00022801"/>
    </source>
</evidence>
<feature type="transmembrane region" description="Helical" evidence="2">
    <location>
        <begin position="67"/>
        <end position="84"/>
    </location>
</feature>
<organism evidence="4 5">
    <name type="scientific">Streptomyces zagrosensis</name>
    <dbReference type="NCBI Taxonomy" id="1042984"/>
    <lineage>
        <taxon>Bacteria</taxon>
        <taxon>Bacillati</taxon>
        <taxon>Actinomycetota</taxon>
        <taxon>Actinomycetes</taxon>
        <taxon>Kitasatosporales</taxon>
        <taxon>Streptomycetaceae</taxon>
        <taxon>Streptomyces</taxon>
    </lineage>
</organism>
<keyword evidence="2" id="KW-1133">Transmembrane helix</keyword>
<feature type="transmembrane region" description="Helical" evidence="2">
    <location>
        <begin position="96"/>
        <end position="114"/>
    </location>
</feature>
<proteinExistence type="predicted"/>
<dbReference type="SMART" id="SM00331">
    <property type="entry name" value="PP2C_SIG"/>
    <property type="match status" value="1"/>
</dbReference>
<dbReference type="PANTHER" id="PTHR43156">
    <property type="entry name" value="STAGE II SPORULATION PROTEIN E-RELATED"/>
    <property type="match status" value="1"/>
</dbReference>
<dbReference type="AlphaFoldDB" id="A0A7W9QEP2"/>
<dbReference type="Proteomes" id="UP000588098">
    <property type="component" value="Unassembled WGS sequence"/>
</dbReference>
<dbReference type="Pfam" id="PF07228">
    <property type="entry name" value="SpoIIE"/>
    <property type="match status" value="2"/>
</dbReference>
<dbReference type="PANTHER" id="PTHR43156:SF2">
    <property type="entry name" value="STAGE II SPORULATION PROTEIN E"/>
    <property type="match status" value="1"/>
</dbReference>
<dbReference type="EMBL" id="JACHJL010000019">
    <property type="protein sequence ID" value="MBB5938891.1"/>
    <property type="molecule type" value="Genomic_DNA"/>
</dbReference>
<protein>
    <recommendedName>
        <fullName evidence="3">PPM-type phosphatase domain-containing protein</fullName>
    </recommendedName>
</protein>
<evidence type="ECO:0000313" key="4">
    <source>
        <dbReference type="EMBL" id="MBB5938891.1"/>
    </source>
</evidence>
<dbReference type="InterPro" id="IPR001932">
    <property type="entry name" value="PPM-type_phosphatase-like_dom"/>
</dbReference>
<keyword evidence="1" id="KW-0378">Hydrolase</keyword>
<feature type="transmembrane region" description="Helical" evidence="2">
    <location>
        <begin position="20"/>
        <end position="36"/>
    </location>
</feature>
<name>A0A7W9QEP2_9ACTN</name>
<dbReference type="GO" id="GO:0016791">
    <property type="term" value="F:phosphatase activity"/>
    <property type="evidence" value="ECO:0007669"/>
    <property type="project" value="TreeGrafter"/>
</dbReference>
<gene>
    <name evidence="4" type="ORF">FHS42_005982</name>
</gene>
<evidence type="ECO:0000256" key="2">
    <source>
        <dbReference type="SAM" id="Phobius"/>
    </source>
</evidence>
<dbReference type="RefSeq" id="WP_184577089.1">
    <property type="nucleotide sequence ID" value="NZ_JACHJL010000019.1"/>
</dbReference>
<keyword evidence="2" id="KW-0812">Transmembrane</keyword>
<evidence type="ECO:0000313" key="5">
    <source>
        <dbReference type="Proteomes" id="UP000588098"/>
    </source>
</evidence>
<comment type="caution">
    <text evidence="4">The sequence shown here is derived from an EMBL/GenBank/DDBJ whole genome shotgun (WGS) entry which is preliminary data.</text>
</comment>
<dbReference type="Gene3D" id="3.60.40.10">
    <property type="entry name" value="PPM-type phosphatase domain"/>
    <property type="match status" value="1"/>
</dbReference>
<feature type="transmembrane region" description="Helical" evidence="2">
    <location>
        <begin position="42"/>
        <end position="60"/>
    </location>
</feature>
<evidence type="ECO:0000259" key="3">
    <source>
        <dbReference type="SMART" id="SM00331"/>
    </source>
</evidence>